<name>A0ABS5BIG3_9MOLU</name>
<evidence type="ECO:0000259" key="10">
    <source>
        <dbReference type="PROSITE" id="PS50142"/>
    </source>
</evidence>
<dbReference type="NCBIfam" id="TIGR02191">
    <property type="entry name" value="RNaseIII"/>
    <property type="match status" value="1"/>
</dbReference>
<keyword evidence="7 8" id="KW-0694">RNA-binding</keyword>
<dbReference type="PANTHER" id="PTHR11207:SF0">
    <property type="entry name" value="RIBONUCLEASE 3"/>
    <property type="match status" value="1"/>
</dbReference>
<keyword evidence="8" id="KW-0819">tRNA processing</keyword>
<feature type="binding site" evidence="8">
    <location>
        <position position="44"/>
    </location>
    <ligand>
        <name>Mg(2+)</name>
        <dbReference type="ChEBI" id="CHEBI:18420"/>
    </ligand>
</feature>
<evidence type="ECO:0000256" key="6">
    <source>
        <dbReference type="ARBA" id="ARBA00022801"/>
    </source>
</evidence>
<comment type="subcellular location">
    <subcellularLocation>
        <location evidence="8">Cytoplasm</location>
    </subcellularLocation>
</comment>
<keyword evidence="8" id="KW-0963">Cytoplasm</keyword>
<keyword evidence="8" id="KW-0698">rRNA processing</keyword>
<dbReference type="Pfam" id="PF00035">
    <property type="entry name" value="dsrm"/>
    <property type="match status" value="1"/>
</dbReference>
<feature type="active site" evidence="8">
    <location>
        <position position="118"/>
    </location>
</feature>
<dbReference type="PROSITE" id="PS50142">
    <property type="entry name" value="RNASE_3_2"/>
    <property type="match status" value="1"/>
</dbReference>
<protein>
    <recommendedName>
        <fullName evidence="8">Ribonuclease 3</fullName>
        <ecNumber evidence="8">3.1.26.3</ecNumber>
    </recommendedName>
    <alternativeName>
        <fullName evidence="8">Ribonuclease III</fullName>
        <shortName evidence="8">RNase III</shortName>
    </alternativeName>
</protein>
<dbReference type="CDD" id="cd00593">
    <property type="entry name" value="RIBOc"/>
    <property type="match status" value="1"/>
</dbReference>
<keyword evidence="8" id="KW-0460">Magnesium</keyword>
<dbReference type="SUPFAM" id="SSF54768">
    <property type="entry name" value="dsRNA-binding domain-like"/>
    <property type="match status" value="1"/>
</dbReference>
<dbReference type="InterPro" id="IPR000999">
    <property type="entry name" value="RNase_III_dom"/>
</dbReference>
<dbReference type="HAMAP" id="MF_00104">
    <property type="entry name" value="RNase_III"/>
    <property type="match status" value="1"/>
</dbReference>
<dbReference type="SUPFAM" id="SSF69065">
    <property type="entry name" value="RNase III domain-like"/>
    <property type="match status" value="1"/>
</dbReference>
<feature type="active site" evidence="8">
    <location>
        <position position="48"/>
    </location>
</feature>
<dbReference type="InterPro" id="IPR036389">
    <property type="entry name" value="RNase_III_sf"/>
</dbReference>
<keyword evidence="12" id="KW-1185">Reference proteome</keyword>
<dbReference type="PANTHER" id="PTHR11207">
    <property type="entry name" value="RIBONUCLEASE III"/>
    <property type="match status" value="1"/>
</dbReference>
<evidence type="ECO:0000256" key="7">
    <source>
        <dbReference type="ARBA" id="ARBA00022884"/>
    </source>
</evidence>
<dbReference type="Pfam" id="PF14622">
    <property type="entry name" value="Ribonucleas_3_3"/>
    <property type="match status" value="1"/>
</dbReference>
<dbReference type="InterPro" id="IPR014720">
    <property type="entry name" value="dsRBD_dom"/>
</dbReference>
<comment type="similarity">
    <text evidence="2">Belongs to the ribonuclease III family.</text>
</comment>
<evidence type="ECO:0000256" key="4">
    <source>
        <dbReference type="ARBA" id="ARBA00022722"/>
    </source>
</evidence>
<keyword evidence="6 8" id="KW-0378">Hydrolase</keyword>
<dbReference type="GO" id="GO:0004525">
    <property type="term" value="F:ribonuclease III activity"/>
    <property type="evidence" value="ECO:0007669"/>
    <property type="project" value="UniProtKB-EC"/>
</dbReference>
<dbReference type="Gene3D" id="1.10.1520.10">
    <property type="entry name" value="Ribonuclease III domain"/>
    <property type="match status" value="1"/>
</dbReference>
<proteinExistence type="inferred from homology"/>
<dbReference type="Gene3D" id="3.30.160.20">
    <property type="match status" value="1"/>
</dbReference>
<dbReference type="EC" id="3.1.26.3" evidence="8"/>
<keyword evidence="8" id="KW-0479">Metal-binding</keyword>
<feature type="domain" description="RNase III" evidence="10">
    <location>
        <begin position="3"/>
        <end position="129"/>
    </location>
</feature>
<feature type="binding site" evidence="8">
    <location>
        <position position="115"/>
    </location>
    <ligand>
        <name>Mg(2+)</name>
        <dbReference type="ChEBI" id="CHEBI:18420"/>
    </ligand>
</feature>
<keyword evidence="3 8" id="KW-0507">mRNA processing</keyword>
<dbReference type="PROSITE" id="PS50137">
    <property type="entry name" value="DS_RBD"/>
    <property type="match status" value="1"/>
</dbReference>
<sequence>MPLQKLFQRLKIEPKNISLYINALTHSSYANESPFPNNDNERLEFLGDSVINFLMANYLYRKNKYDEGSMTKKRAQAVCIDSLLIYANEINLKDYILLGKGEQKRYIHNYSIIADAFEALFGAIYLDLGYEQVKKTFYYIVLPCLNKIIKIIDYKTQLQEIVQAEKQTIHYKIIEETGLAHEKEFIAEVSLNNKLLGRGSGKTKKSAEQRAAQKALNKIKISLLNERDENDKNSL</sequence>
<evidence type="ECO:0000259" key="9">
    <source>
        <dbReference type="PROSITE" id="PS50137"/>
    </source>
</evidence>
<evidence type="ECO:0000313" key="12">
    <source>
        <dbReference type="Proteomes" id="UP001192346"/>
    </source>
</evidence>
<dbReference type="InterPro" id="IPR011907">
    <property type="entry name" value="RNase_III"/>
</dbReference>
<evidence type="ECO:0000313" key="11">
    <source>
        <dbReference type="EMBL" id="MBP3059339.1"/>
    </source>
</evidence>
<evidence type="ECO:0000256" key="2">
    <source>
        <dbReference type="ARBA" id="ARBA00010183"/>
    </source>
</evidence>
<reference evidence="11" key="1">
    <citation type="submission" date="2019-10" db="EMBL/GenBank/DDBJ databases">
        <title>Whole Genome Sequencing and Characterization of Texas Phoenix Palm Decline Phytoplasma Belongs to Lethal Yellowing (16SrIV) Group.</title>
        <authorList>
            <person name="Bao M."/>
        </authorList>
    </citation>
    <scope>NUCLEOTIDE SEQUENCE [LARGE SCALE GENOMIC DNA]</scope>
    <source>
        <strain evidence="11">ACPD</strain>
    </source>
</reference>
<keyword evidence="4 8" id="KW-0540">Nuclease</keyword>
<dbReference type="EMBL" id="VBRA02000007">
    <property type="protein sequence ID" value="MBP3059339.1"/>
    <property type="molecule type" value="Genomic_DNA"/>
</dbReference>
<evidence type="ECO:0000256" key="1">
    <source>
        <dbReference type="ARBA" id="ARBA00000109"/>
    </source>
</evidence>
<comment type="catalytic activity">
    <reaction evidence="1 8">
        <text>Endonucleolytic cleavage to 5'-phosphomonoester.</text>
        <dbReference type="EC" id="3.1.26.3"/>
    </reaction>
</comment>
<dbReference type="PROSITE" id="PS00517">
    <property type="entry name" value="RNASE_3_1"/>
    <property type="match status" value="1"/>
</dbReference>
<organism evidence="11 12">
    <name type="scientific">Texas Phoenix palm phytoplasma</name>
    <dbReference type="NCBI Taxonomy" id="176709"/>
    <lineage>
        <taxon>Bacteria</taxon>
        <taxon>Bacillati</taxon>
        <taxon>Mycoplasmatota</taxon>
        <taxon>Mollicutes</taxon>
        <taxon>Acholeplasmatales</taxon>
        <taxon>Acholeplasmataceae</taxon>
        <taxon>Candidatus Phytoplasma</taxon>
        <taxon>16SrIV (Coconut lethal yellows group)</taxon>
    </lineage>
</organism>
<dbReference type="SMART" id="SM00535">
    <property type="entry name" value="RIBOc"/>
    <property type="match status" value="1"/>
</dbReference>
<accession>A0ABS5BIG3</accession>
<gene>
    <name evidence="8 11" type="primary">rnc</name>
    <name evidence="11" type="ORF">FEF22_000865</name>
</gene>
<comment type="function">
    <text evidence="8">Digests double-stranded RNA. Involved in the processing of primary rRNA transcript to yield the immediate precursors to the large and small rRNAs (23S and 16S). Processes some mRNAs, and tRNAs when they are encoded in the rRNA operon. Processes pre-crRNA and tracrRNA of type II CRISPR loci if present in the organism.</text>
</comment>
<keyword evidence="8" id="KW-0699">rRNA-binding</keyword>
<keyword evidence="5 8" id="KW-0255">Endonuclease</keyword>
<evidence type="ECO:0000256" key="5">
    <source>
        <dbReference type="ARBA" id="ARBA00022759"/>
    </source>
</evidence>
<dbReference type="Proteomes" id="UP001192346">
    <property type="component" value="Unassembled WGS sequence"/>
</dbReference>
<dbReference type="CDD" id="cd10845">
    <property type="entry name" value="DSRM_RNAse_III_family"/>
    <property type="match status" value="1"/>
</dbReference>
<evidence type="ECO:0000256" key="8">
    <source>
        <dbReference type="HAMAP-Rule" id="MF_00104"/>
    </source>
</evidence>
<dbReference type="SMART" id="SM00358">
    <property type="entry name" value="DSRM"/>
    <property type="match status" value="1"/>
</dbReference>
<comment type="subunit">
    <text evidence="8">Homodimer.</text>
</comment>
<dbReference type="RefSeq" id="WP_138107984.1">
    <property type="nucleotide sequence ID" value="NZ_VBRA02000007.1"/>
</dbReference>
<feature type="domain" description="DRBM" evidence="9">
    <location>
        <begin position="153"/>
        <end position="221"/>
    </location>
</feature>
<feature type="binding site" evidence="8">
    <location>
        <position position="118"/>
    </location>
    <ligand>
        <name>Mg(2+)</name>
        <dbReference type="ChEBI" id="CHEBI:18420"/>
    </ligand>
</feature>
<comment type="caution">
    <text evidence="11">The sequence shown here is derived from an EMBL/GenBank/DDBJ whole genome shotgun (WGS) entry which is preliminary data.</text>
</comment>
<comment type="cofactor">
    <cofactor evidence="8">
        <name>Mg(2+)</name>
        <dbReference type="ChEBI" id="CHEBI:18420"/>
    </cofactor>
</comment>
<evidence type="ECO:0000256" key="3">
    <source>
        <dbReference type="ARBA" id="ARBA00022664"/>
    </source>
</evidence>